<evidence type="ECO:0000313" key="1">
    <source>
        <dbReference type="EMBL" id="JAH72997.1"/>
    </source>
</evidence>
<proteinExistence type="predicted"/>
<accession>A0A0E9V4N3</accession>
<name>A0A0E9V4N3_ANGAN</name>
<dbReference type="EMBL" id="GBXM01035580">
    <property type="protein sequence ID" value="JAH72997.1"/>
    <property type="molecule type" value="Transcribed_RNA"/>
</dbReference>
<protein>
    <submittedName>
        <fullName evidence="1">Uncharacterized protein</fullName>
    </submittedName>
</protein>
<dbReference type="AlphaFoldDB" id="A0A0E9V4N3"/>
<reference evidence="1" key="2">
    <citation type="journal article" date="2015" name="Fish Shellfish Immunol.">
        <title>Early steps in the European eel (Anguilla anguilla)-Vibrio vulnificus interaction in the gills: Role of the RtxA13 toxin.</title>
        <authorList>
            <person name="Callol A."/>
            <person name="Pajuelo D."/>
            <person name="Ebbesson L."/>
            <person name="Teles M."/>
            <person name="MacKenzie S."/>
            <person name="Amaro C."/>
        </authorList>
    </citation>
    <scope>NUCLEOTIDE SEQUENCE</scope>
</reference>
<sequence length="33" mass="3968">MFRIATVMVYIFGKYFNIFCVTDYSRIGILKRT</sequence>
<reference evidence="1" key="1">
    <citation type="submission" date="2014-11" db="EMBL/GenBank/DDBJ databases">
        <authorList>
            <person name="Amaro Gonzalez C."/>
        </authorList>
    </citation>
    <scope>NUCLEOTIDE SEQUENCE</scope>
</reference>
<organism evidence="1">
    <name type="scientific">Anguilla anguilla</name>
    <name type="common">European freshwater eel</name>
    <name type="synonym">Muraena anguilla</name>
    <dbReference type="NCBI Taxonomy" id="7936"/>
    <lineage>
        <taxon>Eukaryota</taxon>
        <taxon>Metazoa</taxon>
        <taxon>Chordata</taxon>
        <taxon>Craniata</taxon>
        <taxon>Vertebrata</taxon>
        <taxon>Euteleostomi</taxon>
        <taxon>Actinopterygii</taxon>
        <taxon>Neopterygii</taxon>
        <taxon>Teleostei</taxon>
        <taxon>Anguilliformes</taxon>
        <taxon>Anguillidae</taxon>
        <taxon>Anguilla</taxon>
    </lineage>
</organism>